<comment type="caution">
    <text evidence="1">The sequence shown here is derived from an EMBL/GenBank/DDBJ whole genome shotgun (WGS) entry which is preliminary data.</text>
</comment>
<keyword evidence="2" id="KW-1185">Reference proteome</keyword>
<accession>A0ABQ7YIE1</accession>
<gene>
    <name evidence="1" type="ORF">HID58_074984</name>
</gene>
<sequence length="64" mass="7567">NMCALFIVYEMDLWTKSLSESVNGTNAEGRAYRRIKVQMCPQMLVPRKIKLQNRALFYWTKINP</sequence>
<feature type="non-terminal residue" evidence="1">
    <location>
        <position position="64"/>
    </location>
</feature>
<organism evidence="1 2">
    <name type="scientific">Brassica napus</name>
    <name type="common">Rape</name>
    <dbReference type="NCBI Taxonomy" id="3708"/>
    <lineage>
        <taxon>Eukaryota</taxon>
        <taxon>Viridiplantae</taxon>
        <taxon>Streptophyta</taxon>
        <taxon>Embryophyta</taxon>
        <taxon>Tracheophyta</taxon>
        <taxon>Spermatophyta</taxon>
        <taxon>Magnoliopsida</taxon>
        <taxon>eudicotyledons</taxon>
        <taxon>Gunneridae</taxon>
        <taxon>Pentapetalae</taxon>
        <taxon>rosids</taxon>
        <taxon>malvids</taxon>
        <taxon>Brassicales</taxon>
        <taxon>Brassicaceae</taxon>
        <taxon>Brassiceae</taxon>
        <taxon>Brassica</taxon>
    </lineage>
</organism>
<feature type="non-terminal residue" evidence="1">
    <location>
        <position position="1"/>
    </location>
</feature>
<evidence type="ECO:0000313" key="1">
    <source>
        <dbReference type="EMBL" id="KAH0867962.1"/>
    </source>
</evidence>
<evidence type="ECO:0000313" key="2">
    <source>
        <dbReference type="Proteomes" id="UP000824890"/>
    </source>
</evidence>
<protein>
    <submittedName>
        <fullName evidence="1">Uncharacterized protein</fullName>
    </submittedName>
</protein>
<dbReference type="EMBL" id="JAGKQM010000017">
    <property type="protein sequence ID" value="KAH0867962.1"/>
    <property type="molecule type" value="Genomic_DNA"/>
</dbReference>
<dbReference type="Proteomes" id="UP000824890">
    <property type="component" value="Unassembled WGS sequence"/>
</dbReference>
<reference evidence="1 2" key="1">
    <citation type="submission" date="2021-05" db="EMBL/GenBank/DDBJ databases">
        <title>Genome Assembly of Synthetic Allotetraploid Brassica napus Reveals Homoeologous Exchanges between Subgenomes.</title>
        <authorList>
            <person name="Davis J.T."/>
        </authorList>
    </citation>
    <scope>NUCLEOTIDE SEQUENCE [LARGE SCALE GENOMIC DNA]</scope>
    <source>
        <strain evidence="2">cv. Da-Ae</strain>
        <tissue evidence="1">Seedling</tissue>
    </source>
</reference>
<proteinExistence type="predicted"/>
<name>A0ABQ7YIE1_BRANA</name>